<keyword evidence="1" id="KW-0472">Membrane</keyword>
<evidence type="ECO:0000313" key="3">
    <source>
        <dbReference type="EMBL" id="HGH60688.1"/>
    </source>
</evidence>
<keyword evidence="1" id="KW-0812">Transmembrane</keyword>
<proteinExistence type="predicted"/>
<gene>
    <name evidence="3" type="ORF">ENV54_05250</name>
</gene>
<accession>A0A7C4ARC2</accession>
<sequence>MKRAVFTVAILGLCLAAGFSGAIMDAWADAHLRIDPPYVHIRESFQGQPLTLSAAIPDGASAVVELRGQAKELVLLRQGRRGGLWMSVGEVKIANCPSLYFLLTTEDLKLHADIEKQFGYDVIKNGLTFQGAIPQNGAASLFSELVKLKEHEGLFGVFPGALKKTESKNGQTWVRGQIFMPGNVSAGVYKASLFILNSGHVTEQRRVDLSVEMKGMPAILATLAHEHAILYGVLAVVIAVVTGFVMGFIFKGRGAH</sequence>
<feature type="chain" id="PRO_5028256839" description="TIGR02186 family protein" evidence="2">
    <location>
        <begin position="23"/>
        <end position="256"/>
    </location>
</feature>
<evidence type="ECO:0000256" key="1">
    <source>
        <dbReference type="SAM" id="Phobius"/>
    </source>
</evidence>
<evidence type="ECO:0000256" key="2">
    <source>
        <dbReference type="SAM" id="SignalP"/>
    </source>
</evidence>
<feature type="signal peptide" evidence="2">
    <location>
        <begin position="1"/>
        <end position="22"/>
    </location>
</feature>
<evidence type="ECO:0008006" key="4">
    <source>
        <dbReference type="Google" id="ProtNLM"/>
    </source>
</evidence>
<name>A0A7C4ARC2_9BACT</name>
<keyword evidence="2" id="KW-0732">Signal</keyword>
<comment type="caution">
    <text evidence="3">The sequence shown here is derived from an EMBL/GenBank/DDBJ whole genome shotgun (WGS) entry which is preliminary data.</text>
</comment>
<organism evidence="3">
    <name type="scientific">Desulfomonile tiedjei</name>
    <dbReference type="NCBI Taxonomy" id="2358"/>
    <lineage>
        <taxon>Bacteria</taxon>
        <taxon>Pseudomonadati</taxon>
        <taxon>Thermodesulfobacteriota</taxon>
        <taxon>Desulfomonilia</taxon>
        <taxon>Desulfomonilales</taxon>
        <taxon>Desulfomonilaceae</taxon>
        <taxon>Desulfomonile</taxon>
    </lineage>
</organism>
<dbReference type="AlphaFoldDB" id="A0A7C4ARC2"/>
<reference evidence="3" key="1">
    <citation type="journal article" date="2020" name="mSystems">
        <title>Genome- and Community-Level Interaction Insights into Carbon Utilization and Element Cycling Functions of Hydrothermarchaeota in Hydrothermal Sediment.</title>
        <authorList>
            <person name="Zhou Z."/>
            <person name="Liu Y."/>
            <person name="Xu W."/>
            <person name="Pan J."/>
            <person name="Luo Z.H."/>
            <person name="Li M."/>
        </authorList>
    </citation>
    <scope>NUCLEOTIDE SEQUENCE [LARGE SCALE GENOMIC DNA]</scope>
    <source>
        <strain evidence="3">SpSt-769</strain>
    </source>
</reference>
<dbReference type="Pfam" id="PF09608">
    <property type="entry name" value="Alph_Pro_TM"/>
    <property type="match status" value="1"/>
</dbReference>
<feature type="transmembrane region" description="Helical" evidence="1">
    <location>
        <begin position="228"/>
        <end position="250"/>
    </location>
</feature>
<protein>
    <recommendedName>
        <fullName evidence="4">TIGR02186 family protein</fullName>
    </recommendedName>
</protein>
<dbReference type="InterPro" id="IPR019088">
    <property type="entry name" value="CHP02186-rel_TM"/>
</dbReference>
<keyword evidence="1" id="KW-1133">Transmembrane helix</keyword>
<dbReference type="EMBL" id="DTGT01000163">
    <property type="protein sequence ID" value="HGH60688.1"/>
    <property type="molecule type" value="Genomic_DNA"/>
</dbReference>